<dbReference type="InterPro" id="IPR011032">
    <property type="entry name" value="GroES-like_sf"/>
</dbReference>
<proteinExistence type="predicted"/>
<evidence type="ECO:0000259" key="3">
    <source>
        <dbReference type="SMART" id="SM00829"/>
    </source>
</evidence>
<feature type="domain" description="Enoyl reductase (ER)" evidence="3">
    <location>
        <begin position="10"/>
        <end position="322"/>
    </location>
</feature>
<dbReference type="Proteomes" id="UP001500967">
    <property type="component" value="Unassembled WGS sequence"/>
</dbReference>
<keyword evidence="1" id="KW-0521">NADP</keyword>
<keyword evidence="2" id="KW-0560">Oxidoreductase</keyword>
<dbReference type="SUPFAM" id="SSF51735">
    <property type="entry name" value="NAD(P)-binding Rossmann-fold domains"/>
    <property type="match status" value="1"/>
</dbReference>
<sequence length="324" mass="33580">MRRVRYYEHGGPEVLRLEDAAVPEPAAGQVRLRAEVIGANFVDTRFRAGPSSGPLFARPLPGRPTGDVVGVVDAVGPGVDPSLGGRRVGALVAEDAYAEYTLADASRLVPIPDGVDDATATTLAGTAPVALGVLRLGRLAAHETVLVHSAAGGIGHLVVQLARRQGATVIATASTASKLDFATAFGAHVGVDYTDPGWPEQVRAAAPTGVDLVVDAIGGDVLRHSVDVLAPFGRAVVYGAAGGELIDVPVRSLFGLKAVLGFSYLAWWAAAPEQVRAAIAELTRLAEDNALRAAVHARLPLADAARAHRILDDRGQLGRVLLVP</sequence>
<evidence type="ECO:0000313" key="4">
    <source>
        <dbReference type="EMBL" id="GAA0236058.1"/>
    </source>
</evidence>
<dbReference type="Pfam" id="PF00107">
    <property type="entry name" value="ADH_zinc_N"/>
    <property type="match status" value="1"/>
</dbReference>
<dbReference type="InterPro" id="IPR013149">
    <property type="entry name" value="ADH-like_C"/>
</dbReference>
<gene>
    <name evidence="4" type="ORF">GCM10009539_21720</name>
</gene>
<organism evidence="4 5">
    <name type="scientific">Cryptosporangium japonicum</name>
    <dbReference type="NCBI Taxonomy" id="80872"/>
    <lineage>
        <taxon>Bacteria</taxon>
        <taxon>Bacillati</taxon>
        <taxon>Actinomycetota</taxon>
        <taxon>Actinomycetes</taxon>
        <taxon>Cryptosporangiales</taxon>
        <taxon>Cryptosporangiaceae</taxon>
        <taxon>Cryptosporangium</taxon>
    </lineage>
</organism>
<dbReference type="InterPro" id="IPR013154">
    <property type="entry name" value="ADH-like_N"/>
</dbReference>
<evidence type="ECO:0000313" key="5">
    <source>
        <dbReference type="Proteomes" id="UP001500967"/>
    </source>
</evidence>
<dbReference type="InterPro" id="IPR020843">
    <property type="entry name" value="ER"/>
</dbReference>
<reference evidence="5" key="1">
    <citation type="journal article" date="2019" name="Int. J. Syst. Evol. Microbiol.">
        <title>The Global Catalogue of Microorganisms (GCM) 10K type strain sequencing project: providing services to taxonomists for standard genome sequencing and annotation.</title>
        <authorList>
            <consortium name="The Broad Institute Genomics Platform"/>
            <consortium name="The Broad Institute Genome Sequencing Center for Infectious Disease"/>
            <person name="Wu L."/>
            <person name="Ma J."/>
        </authorList>
    </citation>
    <scope>NUCLEOTIDE SEQUENCE [LARGE SCALE GENOMIC DNA]</scope>
    <source>
        <strain evidence="5">JCM 10425</strain>
    </source>
</reference>
<dbReference type="SMART" id="SM00829">
    <property type="entry name" value="PKS_ER"/>
    <property type="match status" value="1"/>
</dbReference>
<evidence type="ECO:0000256" key="2">
    <source>
        <dbReference type="ARBA" id="ARBA00023002"/>
    </source>
</evidence>
<dbReference type="SUPFAM" id="SSF50129">
    <property type="entry name" value="GroES-like"/>
    <property type="match status" value="1"/>
</dbReference>
<comment type="caution">
    <text evidence="4">The sequence shown here is derived from an EMBL/GenBank/DDBJ whole genome shotgun (WGS) entry which is preliminary data.</text>
</comment>
<dbReference type="InterPro" id="IPR036291">
    <property type="entry name" value="NAD(P)-bd_dom_sf"/>
</dbReference>
<dbReference type="EMBL" id="BAAAGX010000008">
    <property type="protein sequence ID" value="GAA0236058.1"/>
    <property type="molecule type" value="Genomic_DNA"/>
</dbReference>
<evidence type="ECO:0000256" key="1">
    <source>
        <dbReference type="ARBA" id="ARBA00022857"/>
    </source>
</evidence>
<protein>
    <submittedName>
        <fullName evidence="4">Zinc-binding dehydrogenase</fullName>
    </submittedName>
</protein>
<dbReference type="Pfam" id="PF08240">
    <property type="entry name" value="ADH_N"/>
    <property type="match status" value="1"/>
</dbReference>
<dbReference type="PANTHER" id="PTHR48106">
    <property type="entry name" value="QUINONE OXIDOREDUCTASE PIG3-RELATED"/>
    <property type="match status" value="1"/>
</dbReference>
<dbReference type="PANTHER" id="PTHR48106:SF13">
    <property type="entry name" value="QUINONE OXIDOREDUCTASE-RELATED"/>
    <property type="match status" value="1"/>
</dbReference>
<dbReference type="RefSeq" id="WP_344648644.1">
    <property type="nucleotide sequence ID" value="NZ_BAAAGX010000008.1"/>
</dbReference>
<dbReference type="Gene3D" id="3.40.50.720">
    <property type="entry name" value="NAD(P)-binding Rossmann-like Domain"/>
    <property type="match status" value="1"/>
</dbReference>
<dbReference type="Gene3D" id="3.90.180.10">
    <property type="entry name" value="Medium-chain alcohol dehydrogenases, catalytic domain"/>
    <property type="match status" value="1"/>
</dbReference>
<accession>A0ABP3DLV9</accession>
<keyword evidence="5" id="KW-1185">Reference proteome</keyword>
<name>A0ABP3DLV9_9ACTN</name>